<evidence type="ECO:0000313" key="3">
    <source>
        <dbReference type="Proteomes" id="UP000572377"/>
    </source>
</evidence>
<accession>A0A849L7R0</accession>
<sequence>MAYIHSDEVHAAALASRSAASLRARLATATAALSRRVRTIDRRDAVRLAIGTAIHYALGIGFAIWVIQFVNGNMNIMN</sequence>
<dbReference type="Proteomes" id="UP000572377">
    <property type="component" value="Unassembled WGS sequence"/>
</dbReference>
<proteinExistence type="predicted"/>
<dbReference type="AlphaFoldDB" id="A0A849L7R0"/>
<gene>
    <name evidence="2" type="ORF">HMH01_16745</name>
</gene>
<keyword evidence="1" id="KW-1133">Transmembrane helix</keyword>
<keyword evidence="3" id="KW-1185">Reference proteome</keyword>
<feature type="transmembrane region" description="Helical" evidence="1">
    <location>
        <begin position="45"/>
        <end position="67"/>
    </location>
</feature>
<evidence type="ECO:0000256" key="1">
    <source>
        <dbReference type="SAM" id="Phobius"/>
    </source>
</evidence>
<comment type="caution">
    <text evidence="2">The sequence shown here is derived from an EMBL/GenBank/DDBJ whole genome shotgun (WGS) entry which is preliminary data.</text>
</comment>
<organism evidence="2 3">
    <name type="scientific">Halovulum dunhuangense</name>
    <dbReference type="NCBI Taxonomy" id="1505036"/>
    <lineage>
        <taxon>Bacteria</taxon>
        <taxon>Pseudomonadati</taxon>
        <taxon>Pseudomonadota</taxon>
        <taxon>Alphaproteobacteria</taxon>
        <taxon>Rhodobacterales</taxon>
        <taxon>Paracoccaceae</taxon>
        <taxon>Halovulum</taxon>
    </lineage>
</organism>
<reference evidence="2 3" key="1">
    <citation type="submission" date="2020-05" db="EMBL/GenBank/DDBJ databases">
        <title>Gimesia benthica sp. nov., a novel planctomycete isolated from a deep-sea water sample of the Northwest Indian Ocean.</title>
        <authorList>
            <person name="Wang J."/>
            <person name="Ruan C."/>
            <person name="Song L."/>
            <person name="Zhu Y."/>
            <person name="Li A."/>
            <person name="Zheng X."/>
            <person name="Wang L."/>
            <person name="Lu Z."/>
            <person name="Huang Y."/>
            <person name="Du W."/>
            <person name="Zhou Y."/>
            <person name="Huang L."/>
            <person name="Dai X."/>
        </authorList>
    </citation>
    <scope>NUCLEOTIDE SEQUENCE [LARGE SCALE GENOMIC DNA]</scope>
    <source>
        <strain evidence="2 3">YYQ-30</strain>
    </source>
</reference>
<protein>
    <submittedName>
        <fullName evidence="2">Uncharacterized protein</fullName>
    </submittedName>
</protein>
<evidence type="ECO:0000313" key="2">
    <source>
        <dbReference type="EMBL" id="NNU82087.1"/>
    </source>
</evidence>
<keyword evidence="1" id="KW-0472">Membrane</keyword>
<keyword evidence="1" id="KW-0812">Transmembrane</keyword>
<dbReference type="RefSeq" id="WP_171326950.1">
    <property type="nucleotide sequence ID" value="NZ_JABFBC010000005.1"/>
</dbReference>
<name>A0A849L7R0_9RHOB</name>
<dbReference type="EMBL" id="JABFBC010000005">
    <property type="protein sequence ID" value="NNU82087.1"/>
    <property type="molecule type" value="Genomic_DNA"/>
</dbReference>